<accession>A0A0D5C2Y4</accession>
<dbReference type="Proteomes" id="UP000032408">
    <property type="component" value="Chromosome"/>
</dbReference>
<dbReference type="KEGG" id="nin:NADRNF5_1391"/>
<evidence type="ECO:0000313" key="4">
    <source>
        <dbReference type="EMBL" id="AJW71076.1"/>
    </source>
</evidence>
<organism evidence="4 5">
    <name type="scientific">Nitrosopumilus adriaticus</name>
    <dbReference type="NCBI Taxonomy" id="1580092"/>
    <lineage>
        <taxon>Archaea</taxon>
        <taxon>Nitrososphaerota</taxon>
        <taxon>Nitrososphaeria</taxon>
        <taxon>Nitrosopumilales</taxon>
        <taxon>Nitrosopumilaceae</taxon>
        <taxon>Nitrosopumilus</taxon>
    </lineage>
</organism>
<dbReference type="InterPro" id="IPR011990">
    <property type="entry name" value="TPR-like_helical_dom_sf"/>
</dbReference>
<evidence type="ECO:0000313" key="5">
    <source>
        <dbReference type="Proteomes" id="UP000032408"/>
    </source>
</evidence>
<dbReference type="SUPFAM" id="SSF48452">
    <property type="entry name" value="TPR-like"/>
    <property type="match status" value="1"/>
</dbReference>
<dbReference type="SMART" id="SM00028">
    <property type="entry name" value="TPR"/>
    <property type="match status" value="2"/>
</dbReference>
<dbReference type="PROSITE" id="PS50005">
    <property type="entry name" value="TPR"/>
    <property type="match status" value="2"/>
</dbReference>
<dbReference type="InterPro" id="IPR051685">
    <property type="entry name" value="Ycf3/AcsC/BcsC/TPR_MFPF"/>
</dbReference>
<name>A0A0D5C2Y4_9ARCH</name>
<reference evidence="4 5" key="2">
    <citation type="journal article" date="2016" name="ISME J.">
        <title>Physiological and genomic characterization of two novel marine thaumarchaeal strains indicates niche differentiation.</title>
        <authorList>
            <person name="Bayer B."/>
            <person name="Vojvoda J."/>
            <person name="Offre P."/>
            <person name="Alves R.J."/>
            <person name="Elisabeth N.H."/>
            <person name="Garcia J.A."/>
            <person name="Volland J.M."/>
            <person name="Srivastava A."/>
            <person name="Schleper C."/>
            <person name="Herndl G.J."/>
        </authorList>
    </citation>
    <scope>NUCLEOTIDE SEQUENCE [LARGE SCALE GENOMIC DNA]</scope>
    <source>
        <strain evidence="4 5">NF5</strain>
    </source>
</reference>
<sequence>MLFVGQIEELVKKGQTLLNEGKFDEALGCFEQALLLNQNDPDLWNYKGVALRSLGRYEESMDCFNKSLKIDPRDKHAS</sequence>
<dbReference type="Gene3D" id="1.25.40.10">
    <property type="entry name" value="Tetratricopeptide repeat domain"/>
    <property type="match status" value="1"/>
</dbReference>
<dbReference type="InterPro" id="IPR019734">
    <property type="entry name" value="TPR_rpt"/>
</dbReference>
<evidence type="ECO:0000256" key="1">
    <source>
        <dbReference type="ARBA" id="ARBA00022737"/>
    </source>
</evidence>
<evidence type="ECO:0000256" key="3">
    <source>
        <dbReference type="PROSITE-ProRule" id="PRU00339"/>
    </source>
</evidence>
<dbReference type="STRING" id="1580092.NADRNF5_1391"/>
<protein>
    <submittedName>
        <fullName evidence="4">Uncharacterized protein</fullName>
    </submittedName>
</protein>
<dbReference type="AlphaFoldDB" id="A0A0D5C2Y4"/>
<feature type="repeat" description="TPR" evidence="3">
    <location>
        <begin position="7"/>
        <end position="40"/>
    </location>
</feature>
<feature type="repeat" description="TPR" evidence="3">
    <location>
        <begin position="41"/>
        <end position="74"/>
    </location>
</feature>
<dbReference type="PANTHER" id="PTHR44943:SF8">
    <property type="entry name" value="TPR REPEAT-CONTAINING PROTEIN MJ0263"/>
    <property type="match status" value="1"/>
</dbReference>
<keyword evidence="2 3" id="KW-0802">TPR repeat</keyword>
<keyword evidence="1" id="KW-0677">Repeat</keyword>
<proteinExistence type="predicted"/>
<dbReference type="PANTHER" id="PTHR44943">
    <property type="entry name" value="CELLULOSE SYNTHASE OPERON PROTEIN C"/>
    <property type="match status" value="1"/>
</dbReference>
<keyword evidence="5" id="KW-1185">Reference proteome</keyword>
<evidence type="ECO:0000256" key="2">
    <source>
        <dbReference type="ARBA" id="ARBA00022803"/>
    </source>
</evidence>
<dbReference type="Pfam" id="PF13432">
    <property type="entry name" value="TPR_16"/>
    <property type="match status" value="1"/>
</dbReference>
<dbReference type="EMBL" id="CP011070">
    <property type="protein sequence ID" value="AJW71076.1"/>
    <property type="molecule type" value="Genomic_DNA"/>
</dbReference>
<dbReference type="HOGENOM" id="CLU_2662146_0_0_2"/>
<gene>
    <name evidence="4" type="ORF">NADRNF5_1391</name>
</gene>
<reference evidence="5" key="1">
    <citation type="submission" date="2015-03" db="EMBL/GenBank/DDBJ databases">
        <title>Characterization of two novel Thaumarchaeota isolated from the Northern Adriatic Sea.</title>
        <authorList>
            <person name="Bayer B."/>
            <person name="Vojvoda J."/>
            <person name="Offre P."/>
            <person name="Srivastava A."/>
            <person name="Elisabeth N."/>
            <person name="Garcia J.A.L."/>
            <person name="Schleper C."/>
            <person name="Herndl G.J."/>
        </authorList>
    </citation>
    <scope>NUCLEOTIDE SEQUENCE [LARGE SCALE GENOMIC DNA]</scope>
    <source>
        <strain evidence="5">NF5</strain>
    </source>
</reference>